<name>A0A9J6F6H2_RHIMP</name>
<dbReference type="VEuPathDB" id="VectorBase:LOC119185736"/>
<evidence type="ECO:0000313" key="1">
    <source>
        <dbReference type="EMBL" id="KAH8042738.1"/>
    </source>
</evidence>
<reference evidence="1" key="2">
    <citation type="submission" date="2021-09" db="EMBL/GenBank/DDBJ databases">
        <authorList>
            <person name="Jia N."/>
            <person name="Wang J."/>
            <person name="Shi W."/>
            <person name="Du L."/>
            <person name="Sun Y."/>
            <person name="Zhan W."/>
            <person name="Jiang J."/>
            <person name="Wang Q."/>
            <person name="Zhang B."/>
            <person name="Ji P."/>
            <person name="Sakyi L.B."/>
            <person name="Cui X."/>
            <person name="Yuan T."/>
            <person name="Jiang B."/>
            <person name="Yang W."/>
            <person name="Lam T.T.-Y."/>
            <person name="Chang Q."/>
            <person name="Ding S."/>
            <person name="Wang X."/>
            <person name="Zhu J."/>
            <person name="Ruan X."/>
            <person name="Zhao L."/>
            <person name="Wei J."/>
            <person name="Que T."/>
            <person name="Du C."/>
            <person name="Cheng J."/>
            <person name="Dai P."/>
            <person name="Han X."/>
            <person name="Huang E."/>
            <person name="Gao Y."/>
            <person name="Liu J."/>
            <person name="Shao H."/>
            <person name="Ye R."/>
            <person name="Li L."/>
            <person name="Wei W."/>
            <person name="Wang X."/>
            <person name="Wang C."/>
            <person name="Huo Q."/>
            <person name="Li W."/>
            <person name="Guo W."/>
            <person name="Chen H."/>
            <person name="Chen S."/>
            <person name="Zhou L."/>
            <person name="Zhou L."/>
            <person name="Ni X."/>
            <person name="Tian J."/>
            <person name="Zhou Y."/>
            <person name="Sheng Y."/>
            <person name="Liu T."/>
            <person name="Pan Y."/>
            <person name="Xia L."/>
            <person name="Li J."/>
            <person name="Zhao F."/>
            <person name="Cao W."/>
        </authorList>
    </citation>
    <scope>NUCLEOTIDE SEQUENCE</scope>
    <source>
        <strain evidence="1">Rmic-2018</strain>
        <tissue evidence="1">Larvae</tissue>
    </source>
</reference>
<dbReference type="AlphaFoldDB" id="A0A9J6F6H2"/>
<keyword evidence="2" id="KW-1185">Reference proteome</keyword>
<evidence type="ECO:0000313" key="2">
    <source>
        <dbReference type="Proteomes" id="UP000821866"/>
    </source>
</evidence>
<comment type="caution">
    <text evidence="1">The sequence shown here is derived from an EMBL/GenBank/DDBJ whole genome shotgun (WGS) entry which is preliminary data.</text>
</comment>
<accession>A0A9J6F6H2</accession>
<gene>
    <name evidence="1" type="ORF">HPB51_025642</name>
</gene>
<proteinExistence type="predicted"/>
<dbReference type="EMBL" id="JABSTU010000001">
    <property type="protein sequence ID" value="KAH8042738.1"/>
    <property type="molecule type" value="Genomic_DNA"/>
</dbReference>
<sequence length="156" mass="17217">MPSRQEHHILTRTSFGGGGSAHSVWGGGTYGSYQALAAAAAPPPPWQPSGGYQHWGYHNQSFLKWRTWTQPAGNPFLKGYDPSQFRPSRPPKKYLLKMELRVPYDAEIPLCGPVLLRCIMLLGVQLAIVAQQCMVYVMCGVLCLGRFPVSLSTARV</sequence>
<reference evidence="1" key="1">
    <citation type="journal article" date="2020" name="Cell">
        <title>Large-Scale Comparative Analyses of Tick Genomes Elucidate Their Genetic Diversity and Vector Capacities.</title>
        <authorList>
            <consortium name="Tick Genome and Microbiome Consortium (TIGMIC)"/>
            <person name="Jia N."/>
            <person name="Wang J."/>
            <person name="Shi W."/>
            <person name="Du L."/>
            <person name="Sun Y."/>
            <person name="Zhan W."/>
            <person name="Jiang J.F."/>
            <person name="Wang Q."/>
            <person name="Zhang B."/>
            <person name="Ji P."/>
            <person name="Bell-Sakyi L."/>
            <person name="Cui X.M."/>
            <person name="Yuan T.T."/>
            <person name="Jiang B.G."/>
            <person name="Yang W.F."/>
            <person name="Lam T.T."/>
            <person name="Chang Q.C."/>
            <person name="Ding S.J."/>
            <person name="Wang X.J."/>
            <person name="Zhu J.G."/>
            <person name="Ruan X.D."/>
            <person name="Zhao L."/>
            <person name="Wei J.T."/>
            <person name="Ye R.Z."/>
            <person name="Que T.C."/>
            <person name="Du C.H."/>
            <person name="Zhou Y.H."/>
            <person name="Cheng J.X."/>
            <person name="Dai P.F."/>
            <person name="Guo W.B."/>
            <person name="Han X.H."/>
            <person name="Huang E.J."/>
            <person name="Li L.F."/>
            <person name="Wei W."/>
            <person name="Gao Y.C."/>
            <person name="Liu J.Z."/>
            <person name="Shao H.Z."/>
            <person name="Wang X."/>
            <person name="Wang C.C."/>
            <person name="Yang T.C."/>
            <person name="Huo Q.B."/>
            <person name="Li W."/>
            <person name="Chen H.Y."/>
            <person name="Chen S.E."/>
            <person name="Zhou L.G."/>
            <person name="Ni X.B."/>
            <person name="Tian J.H."/>
            <person name="Sheng Y."/>
            <person name="Liu T."/>
            <person name="Pan Y.S."/>
            <person name="Xia L.Y."/>
            <person name="Li J."/>
            <person name="Zhao F."/>
            <person name="Cao W.C."/>
        </authorList>
    </citation>
    <scope>NUCLEOTIDE SEQUENCE</scope>
    <source>
        <strain evidence="1">Rmic-2018</strain>
    </source>
</reference>
<dbReference type="Proteomes" id="UP000821866">
    <property type="component" value="Chromosome 1"/>
</dbReference>
<organism evidence="1 2">
    <name type="scientific">Rhipicephalus microplus</name>
    <name type="common">Cattle tick</name>
    <name type="synonym">Boophilus microplus</name>
    <dbReference type="NCBI Taxonomy" id="6941"/>
    <lineage>
        <taxon>Eukaryota</taxon>
        <taxon>Metazoa</taxon>
        <taxon>Ecdysozoa</taxon>
        <taxon>Arthropoda</taxon>
        <taxon>Chelicerata</taxon>
        <taxon>Arachnida</taxon>
        <taxon>Acari</taxon>
        <taxon>Parasitiformes</taxon>
        <taxon>Ixodida</taxon>
        <taxon>Ixodoidea</taxon>
        <taxon>Ixodidae</taxon>
        <taxon>Rhipicephalinae</taxon>
        <taxon>Rhipicephalus</taxon>
        <taxon>Boophilus</taxon>
    </lineage>
</organism>
<protein>
    <submittedName>
        <fullName evidence="1">Uncharacterized protein</fullName>
    </submittedName>
</protein>